<sequence>MKTKIKKIGKIILWIIGIIVGLIVLAMLTGFTLHNTYYKNQLEEVKPYGKMVEVDSENMHVYSMGNGEETIVLLAGFGMPLPSADFAPLMRNLSKKYTVVTVEYFGVGFSGETDKPRTCENYMKEIRTSLHKAGFKPPYILMPHSISGIYSEYYATKYPEEVKGMILLDTTSTAFTMEEMPKEMIVPYDNIGKFLQQIGLLPLLIKRTPGNLLMAENGYTQKEIEDYKKHIDYAINDTKIEQIENLYNCVREVKDLPFPEDIPVLKIIAKQTTEKVVPLTDEDMKKTFEYIGSMEFEEDHLKRLGDSASYVILEGSHIIYRDQTDEIVRLTDEFIANLK</sequence>
<reference evidence="3 4" key="1">
    <citation type="submission" date="2021-06" db="EMBL/GenBank/DDBJ databases">
        <authorList>
            <person name="Sun Q."/>
            <person name="Li D."/>
        </authorList>
    </citation>
    <scope>NUCLEOTIDE SEQUENCE [LARGE SCALE GENOMIC DNA]</scope>
    <source>
        <strain evidence="3 4">MSJ-11</strain>
    </source>
</reference>
<keyword evidence="3" id="KW-0378">Hydrolase</keyword>
<dbReference type="PANTHER" id="PTHR43798">
    <property type="entry name" value="MONOACYLGLYCEROL LIPASE"/>
    <property type="match status" value="1"/>
</dbReference>
<feature type="transmembrane region" description="Helical" evidence="1">
    <location>
        <begin position="12"/>
        <end position="33"/>
    </location>
</feature>
<name>A0ABS6ED64_9CLOT</name>
<dbReference type="Pfam" id="PF00561">
    <property type="entry name" value="Abhydrolase_1"/>
    <property type="match status" value="1"/>
</dbReference>
<keyword evidence="1" id="KW-0812">Transmembrane</keyword>
<dbReference type="PANTHER" id="PTHR43798:SF33">
    <property type="entry name" value="HYDROLASE, PUTATIVE (AFU_ORTHOLOGUE AFUA_2G14860)-RELATED"/>
    <property type="match status" value="1"/>
</dbReference>
<keyword evidence="1" id="KW-1133">Transmembrane helix</keyword>
<proteinExistence type="predicted"/>
<accession>A0ABS6ED64</accession>
<keyword evidence="4" id="KW-1185">Reference proteome</keyword>
<gene>
    <name evidence="3" type="ORF">KQI86_02280</name>
</gene>
<keyword evidence="1" id="KW-0472">Membrane</keyword>
<organism evidence="3 4">
    <name type="scientific">Clostridium mobile</name>
    <dbReference type="NCBI Taxonomy" id="2841512"/>
    <lineage>
        <taxon>Bacteria</taxon>
        <taxon>Bacillati</taxon>
        <taxon>Bacillota</taxon>
        <taxon>Clostridia</taxon>
        <taxon>Eubacteriales</taxon>
        <taxon>Clostridiaceae</taxon>
        <taxon>Clostridium</taxon>
    </lineage>
</organism>
<dbReference type="GO" id="GO:0016787">
    <property type="term" value="F:hydrolase activity"/>
    <property type="evidence" value="ECO:0007669"/>
    <property type="project" value="UniProtKB-KW"/>
</dbReference>
<dbReference type="InterPro" id="IPR000073">
    <property type="entry name" value="AB_hydrolase_1"/>
</dbReference>
<comment type="caution">
    <text evidence="3">The sequence shown here is derived from an EMBL/GenBank/DDBJ whole genome shotgun (WGS) entry which is preliminary data.</text>
</comment>
<evidence type="ECO:0000313" key="4">
    <source>
        <dbReference type="Proteomes" id="UP000726170"/>
    </source>
</evidence>
<protein>
    <submittedName>
        <fullName evidence="3">Alpha/beta hydrolase</fullName>
    </submittedName>
</protein>
<dbReference type="InterPro" id="IPR050266">
    <property type="entry name" value="AB_hydrolase_sf"/>
</dbReference>
<evidence type="ECO:0000259" key="2">
    <source>
        <dbReference type="Pfam" id="PF00561"/>
    </source>
</evidence>
<evidence type="ECO:0000256" key="1">
    <source>
        <dbReference type="SAM" id="Phobius"/>
    </source>
</evidence>
<feature type="domain" description="AB hydrolase-1" evidence="2">
    <location>
        <begin position="70"/>
        <end position="179"/>
    </location>
</feature>
<dbReference type="Proteomes" id="UP000726170">
    <property type="component" value="Unassembled WGS sequence"/>
</dbReference>
<dbReference type="RefSeq" id="WP_216437538.1">
    <property type="nucleotide sequence ID" value="NZ_JAHLQF010000001.1"/>
</dbReference>
<evidence type="ECO:0000313" key="3">
    <source>
        <dbReference type="EMBL" id="MBU5483136.1"/>
    </source>
</evidence>
<dbReference type="EMBL" id="JAHLQF010000001">
    <property type="protein sequence ID" value="MBU5483136.1"/>
    <property type="molecule type" value="Genomic_DNA"/>
</dbReference>